<dbReference type="Gene3D" id="3.40.50.300">
    <property type="entry name" value="P-loop containing nucleotide triphosphate hydrolases"/>
    <property type="match status" value="1"/>
</dbReference>
<proteinExistence type="inferred from homology"/>
<dbReference type="PROSITE" id="PS00211">
    <property type="entry name" value="ABC_TRANSPORTER_1"/>
    <property type="match status" value="1"/>
</dbReference>
<evidence type="ECO:0000313" key="7">
    <source>
        <dbReference type="EMBL" id="NYH51080.1"/>
    </source>
</evidence>
<dbReference type="InterPro" id="IPR003439">
    <property type="entry name" value="ABC_transporter-like_ATP-bd"/>
</dbReference>
<evidence type="ECO:0000256" key="4">
    <source>
        <dbReference type="ARBA" id="ARBA00022840"/>
    </source>
</evidence>
<comment type="similarity">
    <text evidence="1">Belongs to the ABC transporter superfamily.</text>
</comment>
<dbReference type="InterPro" id="IPR027417">
    <property type="entry name" value="P-loop_NTPase"/>
</dbReference>
<name>A0A7Y9XB91_9ACTN</name>
<feature type="region of interest" description="Disordered" evidence="5">
    <location>
        <begin position="224"/>
        <end position="246"/>
    </location>
</feature>
<dbReference type="GO" id="GO:0016887">
    <property type="term" value="F:ATP hydrolysis activity"/>
    <property type="evidence" value="ECO:0007669"/>
    <property type="project" value="InterPro"/>
</dbReference>
<evidence type="ECO:0000256" key="1">
    <source>
        <dbReference type="ARBA" id="ARBA00005417"/>
    </source>
</evidence>
<dbReference type="SMART" id="SM00382">
    <property type="entry name" value="AAA"/>
    <property type="match status" value="1"/>
</dbReference>
<dbReference type="EMBL" id="JACCHL010000001">
    <property type="protein sequence ID" value="NYH51080.1"/>
    <property type="molecule type" value="Genomic_DNA"/>
</dbReference>
<protein>
    <submittedName>
        <fullName evidence="7">Zinc/manganese transport system ATP-binding protein</fullName>
    </submittedName>
</protein>
<dbReference type="PANTHER" id="PTHR42734">
    <property type="entry name" value="METAL TRANSPORT SYSTEM ATP-BINDING PROTEIN TM_0124-RELATED"/>
    <property type="match status" value="1"/>
</dbReference>
<dbReference type="InterPro" id="IPR017871">
    <property type="entry name" value="ABC_transporter-like_CS"/>
</dbReference>
<evidence type="ECO:0000256" key="2">
    <source>
        <dbReference type="ARBA" id="ARBA00022448"/>
    </source>
</evidence>
<keyword evidence="4 7" id="KW-0067">ATP-binding</keyword>
<evidence type="ECO:0000313" key="8">
    <source>
        <dbReference type="Proteomes" id="UP000584931"/>
    </source>
</evidence>
<organism evidence="7 8">
    <name type="scientific">Nocardiopsis sinuspersici</name>
    <dbReference type="NCBI Taxonomy" id="501010"/>
    <lineage>
        <taxon>Bacteria</taxon>
        <taxon>Bacillati</taxon>
        <taxon>Actinomycetota</taxon>
        <taxon>Actinomycetes</taxon>
        <taxon>Streptosporangiales</taxon>
        <taxon>Nocardiopsidaceae</taxon>
        <taxon>Nocardiopsis</taxon>
    </lineage>
</organism>
<dbReference type="InterPro" id="IPR047748">
    <property type="entry name" value="AztA-like"/>
</dbReference>
<dbReference type="InterPro" id="IPR050153">
    <property type="entry name" value="Metal_Ion_Import_ABC"/>
</dbReference>
<accession>A0A7Y9XB91</accession>
<dbReference type="AlphaFoldDB" id="A0A7Y9XB91"/>
<dbReference type="InterPro" id="IPR003593">
    <property type="entry name" value="AAA+_ATPase"/>
</dbReference>
<dbReference type="Proteomes" id="UP000584931">
    <property type="component" value="Unassembled WGS sequence"/>
</dbReference>
<keyword evidence="2" id="KW-0813">Transport</keyword>
<keyword evidence="3" id="KW-0547">Nucleotide-binding</keyword>
<dbReference type="GO" id="GO:0005524">
    <property type="term" value="F:ATP binding"/>
    <property type="evidence" value="ECO:0007669"/>
    <property type="project" value="UniProtKB-KW"/>
</dbReference>
<feature type="domain" description="ABC transporter" evidence="6">
    <location>
        <begin position="1"/>
        <end position="226"/>
    </location>
</feature>
<dbReference type="NCBIfam" id="NF040873">
    <property type="entry name" value="AztA"/>
    <property type="match status" value="1"/>
</dbReference>
<comment type="caution">
    <text evidence="7">The sequence shown here is derived from an EMBL/GenBank/DDBJ whole genome shotgun (WGS) entry which is preliminary data.</text>
</comment>
<dbReference type="PANTHER" id="PTHR42734:SF5">
    <property type="entry name" value="IRON TRANSPORT SYSTEM ATP-BINDING PROTEIN HI_0361-RELATED"/>
    <property type="match status" value="1"/>
</dbReference>
<sequence>MELDGVYAGYGRRDVLRGIDAVIPAGAVTALVGPNGSGKSTLLGLLAGTVRARRGRVVSARRPRPALVAQRSAVSDALPVTVREAVAMGRWAHRGFWRPLTGRDRTVVGECLERMGVADLADRRLGELSGGQRQRVLVAQGLAQESDLLLLDEPSAGLDHRSQERVRLVLGRVGAGGTTVVHATHDSQEALEADHCLVLVDGALAASGPPADVVWAWDAARGRTGARPERSVEPVASGVPSVSGRS</sequence>
<evidence type="ECO:0000259" key="6">
    <source>
        <dbReference type="PROSITE" id="PS50893"/>
    </source>
</evidence>
<evidence type="ECO:0000256" key="3">
    <source>
        <dbReference type="ARBA" id="ARBA00022741"/>
    </source>
</evidence>
<dbReference type="Pfam" id="PF00005">
    <property type="entry name" value="ABC_tran"/>
    <property type="match status" value="1"/>
</dbReference>
<dbReference type="PROSITE" id="PS50893">
    <property type="entry name" value="ABC_TRANSPORTER_2"/>
    <property type="match status" value="1"/>
</dbReference>
<gene>
    <name evidence="7" type="ORF">HNR06_000669</name>
</gene>
<dbReference type="SUPFAM" id="SSF52540">
    <property type="entry name" value="P-loop containing nucleoside triphosphate hydrolases"/>
    <property type="match status" value="1"/>
</dbReference>
<reference evidence="7 8" key="1">
    <citation type="submission" date="2020-07" db="EMBL/GenBank/DDBJ databases">
        <title>Sequencing the genomes of 1000 actinobacteria strains.</title>
        <authorList>
            <person name="Klenk H.-P."/>
        </authorList>
    </citation>
    <scope>NUCLEOTIDE SEQUENCE [LARGE SCALE GENOMIC DNA]</scope>
    <source>
        <strain evidence="7 8">DSM 45278</strain>
    </source>
</reference>
<evidence type="ECO:0000256" key="5">
    <source>
        <dbReference type="SAM" id="MobiDB-lite"/>
    </source>
</evidence>